<dbReference type="EMBL" id="DTAU01000063">
    <property type="protein sequence ID" value="HFQ78755.1"/>
    <property type="molecule type" value="Genomic_DNA"/>
</dbReference>
<dbReference type="InterPro" id="IPR027419">
    <property type="entry name" value="CRISPR-assoc_Csx1_C"/>
</dbReference>
<dbReference type="Gene3D" id="1.10.3740.10">
    <property type="entry name" value="SSO1389-like domains"/>
    <property type="match status" value="1"/>
</dbReference>
<comment type="caution">
    <text evidence="3">The sequence shown here is derived from an EMBL/GenBank/DDBJ whole genome shotgun (WGS) entry which is preliminary data.</text>
</comment>
<sequence>MFKLSLLKDLAENIYTRIHFALNYLIQHEISIIEYLSKNKNKIKGNKCRGYREIALEPKTVKNINKQRSQQISERNLIAHAGLLRDLVKICKQNNELYIGYKDTETIENIYNHLKNIFNKRSKTRSRY</sequence>
<evidence type="ECO:0000313" key="2">
    <source>
        <dbReference type="EMBL" id="HFQ78755.1"/>
    </source>
</evidence>
<organism evidence="3">
    <name type="scientific">Ignisphaera aggregans</name>
    <dbReference type="NCBI Taxonomy" id="334771"/>
    <lineage>
        <taxon>Archaea</taxon>
        <taxon>Thermoproteota</taxon>
        <taxon>Thermoprotei</taxon>
        <taxon>Desulfurococcales</taxon>
        <taxon>Desulfurococcaceae</taxon>
        <taxon>Ignisphaera</taxon>
    </lineage>
</organism>
<protein>
    <recommendedName>
        <fullName evidence="1">CRISPR system endoribonuclease Csx1-like HEPN domain-containing protein</fullName>
    </recommendedName>
</protein>
<name>A0A7J3MYS6_9CREN</name>
<dbReference type="SUPFAM" id="SSF160980">
    <property type="entry name" value="SSO1389-like"/>
    <property type="match status" value="1"/>
</dbReference>
<dbReference type="EMBL" id="DTDH01000145">
    <property type="protein sequence ID" value="HGT98722.1"/>
    <property type="molecule type" value="Genomic_DNA"/>
</dbReference>
<proteinExistence type="predicted"/>
<dbReference type="Pfam" id="PF09455">
    <property type="entry name" value="Csx1_HEPN"/>
    <property type="match status" value="1"/>
</dbReference>
<evidence type="ECO:0000313" key="3">
    <source>
        <dbReference type="EMBL" id="HGT98722.1"/>
    </source>
</evidence>
<feature type="domain" description="CRISPR system endoribonuclease Csx1-like HEPN" evidence="1">
    <location>
        <begin position="25"/>
        <end position="102"/>
    </location>
</feature>
<dbReference type="AlphaFoldDB" id="A0A7J3MYS6"/>
<gene>
    <name evidence="2" type="ORF">ENT99_03510</name>
    <name evidence="3" type="ORF">ENU64_04755</name>
</gene>
<dbReference type="InterPro" id="IPR019016">
    <property type="entry name" value="Csx1-like_HEPN"/>
</dbReference>
<reference evidence="3" key="1">
    <citation type="journal article" date="2020" name="mSystems">
        <title>Genome- and Community-Level Interaction Insights into Carbon Utilization and Element Cycling Functions of Hydrothermarchaeota in Hydrothermal Sediment.</title>
        <authorList>
            <person name="Zhou Z."/>
            <person name="Liu Y."/>
            <person name="Xu W."/>
            <person name="Pan J."/>
            <person name="Luo Z.H."/>
            <person name="Li M."/>
        </authorList>
    </citation>
    <scope>NUCLEOTIDE SEQUENCE [LARGE SCALE GENOMIC DNA]</scope>
    <source>
        <strain evidence="2">SpSt-629</strain>
        <strain evidence="3">SpSt-688</strain>
    </source>
</reference>
<accession>A0A7J3MYS6</accession>
<evidence type="ECO:0000259" key="1">
    <source>
        <dbReference type="Pfam" id="PF09455"/>
    </source>
</evidence>